<accession>A0A1G2BD06</accession>
<evidence type="ECO:0000259" key="2">
    <source>
        <dbReference type="Pfam" id="PF00534"/>
    </source>
</evidence>
<protein>
    <recommendedName>
        <fullName evidence="6">Glycosyl transferase family 1 domain-containing protein</fullName>
    </recommendedName>
</protein>
<dbReference type="InterPro" id="IPR001296">
    <property type="entry name" value="Glyco_trans_1"/>
</dbReference>
<dbReference type="PANTHER" id="PTHR46401:SF2">
    <property type="entry name" value="GLYCOSYLTRANSFERASE WBBK-RELATED"/>
    <property type="match status" value="1"/>
</dbReference>
<dbReference type="CDD" id="cd03801">
    <property type="entry name" value="GT4_PimA-like"/>
    <property type="match status" value="1"/>
</dbReference>
<evidence type="ECO:0008006" key="6">
    <source>
        <dbReference type="Google" id="ProtNLM"/>
    </source>
</evidence>
<dbReference type="AlphaFoldDB" id="A0A1G2BD06"/>
<evidence type="ECO:0000313" key="5">
    <source>
        <dbReference type="Proteomes" id="UP000176420"/>
    </source>
</evidence>
<reference evidence="4 5" key="1">
    <citation type="journal article" date="2016" name="Nat. Commun.">
        <title>Thousands of microbial genomes shed light on interconnected biogeochemical processes in an aquifer system.</title>
        <authorList>
            <person name="Anantharaman K."/>
            <person name="Brown C.T."/>
            <person name="Hug L.A."/>
            <person name="Sharon I."/>
            <person name="Castelle C.J."/>
            <person name="Probst A.J."/>
            <person name="Thomas B.C."/>
            <person name="Singh A."/>
            <person name="Wilkins M.J."/>
            <person name="Karaoz U."/>
            <person name="Brodie E.L."/>
            <person name="Williams K.H."/>
            <person name="Hubbard S.S."/>
            <person name="Banfield J.F."/>
        </authorList>
    </citation>
    <scope>NUCLEOTIDE SEQUENCE [LARGE SCALE GENOMIC DNA]</scope>
</reference>
<dbReference type="Pfam" id="PF00534">
    <property type="entry name" value="Glycos_transf_1"/>
    <property type="match status" value="1"/>
</dbReference>
<dbReference type="SUPFAM" id="SSF53756">
    <property type="entry name" value="UDP-Glycosyltransferase/glycogen phosphorylase"/>
    <property type="match status" value="1"/>
</dbReference>
<evidence type="ECO:0000256" key="1">
    <source>
        <dbReference type="ARBA" id="ARBA00022679"/>
    </source>
</evidence>
<dbReference type="Pfam" id="PF13439">
    <property type="entry name" value="Glyco_transf_4"/>
    <property type="match status" value="1"/>
</dbReference>
<dbReference type="PANTHER" id="PTHR46401">
    <property type="entry name" value="GLYCOSYLTRANSFERASE WBBK-RELATED"/>
    <property type="match status" value="1"/>
</dbReference>
<name>A0A1G2BD06_9BACT</name>
<dbReference type="Gene3D" id="3.40.50.2000">
    <property type="entry name" value="Glycogen Phosphorylase B"/>
    <property type="match status" value="2"/>
</dbReference>
<evidence type="ECO:0000259" key="3">
    <source>
        <dbReference type="Pfam" id="PF13439"/>
    </source>
</evidence>
<evidence type="ECO:0000313" key="4">
    <source>
        <dbReference type="EMBL" id="OGY86087.1"/>
    </source>
</evidence>
<dbReference type="InterPro" id="IPR028098">
    <property type="entry name" value="Glyco_trans_4-like_N"/>
</dbReference>
<proteinExistence type="predicted"/>
<sequence>MKLFLIGKYPEKIDTEIYTKSWLKALAKTHQKYTYKKLHFREQPWLTLGRIPYYFFLLLIKRPDVLHVQYFADVVSPFFPLLICVKFLIPKMRVVYLVHEKPDFLLKHLPAILQKPFLYFEKICFLLADHLIVHTAETKQNIIDNYNLQEEKISVVTHPWNETVKIFDSKETLKKKYGISEKFLFLIFGRVVPKKGHDLILPALQKLRTQGKDAGLIIAGPQPKNHQAYWQNIKIQIEHLKIKKQVHLFGYLTDQQIAEIMKISDVAVFPYRSVTQSGVFFTALSYDVPIIAHNLPGFAEFMQKHQIGLLTPKENPQKLPETMESLLTAPQKITEFKTNIAKLKNEYSWDKTIEKYQKIYEKI</sequence>
<dbReference type="GO" id="GO:0016757">
    <property type="term" value="F:glycosyltransferase activity"/>
    <property type="evidence" value="ECO:0007669"/>
    <property type="project" value="InterPro"/>
</dbReference>
<organism evidence="4 5">
    <name type="scientific">Candidatus Kerfeldbacteria bacterium RIFOXYB2_FULL_38_14</name>
    <dbReference type="NCBI Taxonomy" id="1798547"/>
    <lineage>
        <taxon>Bacteria</taxon>
        <taxon>Candidatus Kerfeldiibacteriota</taxon>
    </lineage>
</organism>
<gene>
    <name evidence="4" type="ORF">A2319_01340</name>
</gene>
<keyword evidence="1" id="KW-0808">Transferase</keyword>
<dbReference type="EMBL" id="MHKI01000025">
    <property type="protein sequence ID" value="OGY86087.1"/>
    <property type="molecule type" value="Genomic_DNA"/>
</dbReference>
<feature type="domain" description="Glycosyl transferase family 1" evidence="2">
    <location>
        <begin position="170"/>
        <end position="340"/>
    </location>
</feature>
<feature type="domain" description="Glycosyltransferase subfamily 4-like N-terminal" evidence="3">
    <location>
        <begin position="33"/>
        <end position="157"/>
    </location>
</feature>
<comment type="caution">
    <text evidence="4">The sequence shown here is derived from an EMBL/GenBank/DDBJ whole genome shotgun (WGS) entry which is preliminary data.</text>
</comment>
<dbReference type="Proteomes" id="UP000176420">
    <property type="component" value="Unassembled WGS sequence"/>
</dbReference>